<keyword evidence="4" id="KW-0862">Zinc</keyword>
<dbReference type="Pfam" id="PF03719">
    <property type="entry name" value="Ribosomal_S5_C"/>
    <property type="match status" value="1"/>
</dbReference>
<evidence type="ECO:0000256" key="5">
    <source>
        <dbReference type="PROSITE-ProRule" id="PRU00268"/>
    </source>
</evidence>
<feature type="region of interest" description="Disordered" evidence="7">
    <location>
        <begin position="230"/>
        <end position="258"/>
    </location>
</feature>
<proteinExistence type="inferred from homology"/>
<evidence type="ECO:0000256" key="1">
    <source>
        <dbReference type="ARBA" id="ARBA00008945"/>
    </source>
</evidence>
<dbReference type="InterPro" id="IPR014721">
    <property type="entry name" value="Ribsml_uS5_D2-typ_fold_subgr"/>
</dbReference>
<protein>
    <submittedName>
        <fullName evidence="10">37s ribosomal protein s5</fullName>
    </submittedName>
</protein>
<dbReference type="InterPro" id="IPR005324">
    <property type="entry name" value="Ribosomal_uS5_C"/>
</dbReference>
<dbReference type="InterPro" id="IPR001878">
    <property type="entry name" value="Znf_CCHC"/>
</dbReference>
<evidence type="ECO:0000313" key="10">
    <source>
        <dbReference type="EMBL" id="KAL3421415.1"/>
    </source>
</evidence>
<dbReference type="InterPro" id="IPR020568">
    <property type="entry name" value="Ribosomal_Su5_D2-typ_SF"/>
</dbReference>
<dbReference type="SUPFAM" id="SSF54211">
    <property type="entry name" value="Ribosomal protein S5 domain 2-like"/>
    <property type="match status" value="1"/>
</dbReference>
<comment type="caution">
    <text evidence="10">The sequence shown here is derived from an EMBL/GenBank/DDBJ whole genome shotgun (WGS) entry which is preliminary data.</text>
</comment>
<dbReference type="EMBL" id="JBFCZG010000006">
    <property type="protein sequence ID" value="KAL3421415.1"/>
    <property type="molecule type" value="Genomic_DNA"/>
</dbReference>
<dbReference type="PROSITE" id="PS50158">
    <property type="entry name" value="ZF_CCHC"/>
    <property type="match status" value="1"/>
</dbReference>
<dbReference type="PROSITE" id="PS50881">
    <property type="entry name" value="S5_DSRBD"/>
    <property type="match status" value="1"/>
</dbReference>
<dbReference type="Pfam" id="PF00333">
    <property type="entry name" value="Ribosomal_S5"/>
    <property type="match status" value="1"/>
</dbReference>
<keyword evidence="4" id="KW-0863">Zinc-finger</keyword>
<name>A0ABR4PDR6_9HELO</name>
<dbReference type="Proteomes" id="UP001629113">
    <property type="component" value="Unassembled WGS sequence"/>
</dbReference>
<dbReference type="GO" id="GO:0005840">
    <property type="term" value="C:ribosome"/>
    <property type="evidence" value="ECO:0007669"/>
    <property type="project" value="UniProtKB-KW"/>
</dbReference>
<evidence type="ECO:0000259" key="9">
    <source>
        <dbReference type="PROSITE" id="PS50881"/>
    </source>
</evidence>
<gene>
    <name evidence="10" type="ORF">PVAG01_07860</name>
</gene>
<dbReference type="PANTHER" id="PTHR48277:SF1">
    <property type="entry name" value="MITOCHONDRIAL RIBOSOMAL PROTEIN S5"/>
    <property type="match status" value="1"/>
</dbReference>
<accession>A0ABR4PDR6</accession>
<feature type="domain" description="CCHC-type" evidence="8">
    <location>
        <begin position="133"/>
        <end position="146"/>
    </location>
</feature>
<dbReference type="InterPro" id="IPR013810">
    <property type="entry name" value="Ribosomal_uS5_N"/>
</dbReference>
<evidence type="ECO:0000256" key="3">
    <source>
        <dbReference type="ARBA" id="ARBA00023274"/>
    </source>
</evidence>
<evidence type="ECO:0000313" key="11">
    <source>
        <dbReference type="Proteomes" id="UP001629113"/>
    </source>
</evidence>
<comment type="similarity">
    <text evidence="1 6">Belongs to the universal ribosomal protein uS5 family.</text>
</comment>
<dbReference type="Gene3D" id="3.30.160.20">
    <property type="match status" value="1"/>
</dbReference>
<evidence type="ECO:0000256" key="2">
    <source>
        <dbReference type="ARBA" id="ARBA00022980"/>
    </source>
</evidence>
<evidence type="ECO:0000256" key="6">
    <source>
        <dbReference type="RuleBase" id="RU003823"/>
    </source>
</evidence>
<evidence type="ECO:0000259" key="8">
    <source>
        <dbReference type="PROSITE" id="PS50158"/>
    </source>
</evidence>
<dbReference type="InterPro" id="IPR000851">
    <property type="entry name" value="Ribosomal_uS5"/>
</dbReference>
<keyword evidence="11" id="KW-1185">Reference proteome</keyword>
<keyword evidence="4" id="KW-0479">Metal-binding</keyword>
<keyword evidence="3 5" id="KW-0687">Ribonucleoprotein</keyword>
<evidence type="ECO:0000256" key="7">
    <source>
        <dbReference type="SAM" id="MobiDB-lite"/>
    </source>
</evidence>
<reference evidence="10 11" key="1">
    <citation type="submission" date="2024-06" db="EMBL/GenBank/DDBJ databases">
        <title>Complete genome of Phlyctema vagabunda strain 19-DSS-EL-015.</title>
        <authorList>
            <person name="Fiorenzani C."/>
        </authorList>
    </citation>
    <scope>NUCLEOTIDE SEQUENCE [LARGE SCALE GENOMIC DNA]</scope>
    <source>
        <strain evidence="10 11">19-DSS-EL-015</strain>
    </source>
</reference>
<dbReference type="SUPFAM" id="SSF54768">
    <property type="entry name" value="dsRNA-binding domain-like"/>
    <property type="match status" value="1"/>
</dbReference>
<dbReference type="Gene3D" id="3.30.230.10">
    <property type="match status" value="1"/>
</dbReference>
<organism evidence="10 11">
    <name type="scientific">Phlyctema vagabunda</name>
    <dbReference type="NCBI Taxonomy" id="108571"/>
    <lineage>
        <taxon>Eukaryota</taxon>
        <taxon>Fungi</taxon>
        <taxon>Dikarya</taxon>
        <taxon>Ascomycota</taxon>
        <taxon>Pezizomycotina</taxon>
        <taxon>Leotiomycetes</taxon>
        <taxon>Helotiales</taxon>
        <taxon>Dermateaceae</taxon>
        <taxon>Phlyctema</taxon>
    </lineage>
</organism>
<sequence length="457" mass="50847">MGLVTNRMPAREIYKPYDATEKKLLKKKYGLGQMEAIAAGEKAIDPEHLKTQAVLRSDIGALNYMDDLGTYGVHIDRKLEKRGARGADERMMTQDEYAEHMSKHLMETGSHVPIIRRRIRAFENYWTKDKTPCFKCGEPGHTDITCVNKALSPAEAKALKTEWETVGRLKALEEVDESTKKFKLAAHRLQDLNKADSMRAYQNFTGWIGSKGPIIDDPSTNVGTATTLAPTLPKDLNSDEVSKLVQDPDGPSVEDPEGQWDRLRRATGIPLQEIRALSTRLLVRNFVSNQTRLGKIQSLYVIAIAGDGKGRLGIGESKGSEDLETIQNARMAAIRNLAPIPMYENRTIFGEVEGKVGATEVKLMSRPPGKSLYAYCVFSYTDVEVGFGLRCQSLIFEMCKAAGIRDMSAKVPRSRNKMNTVKAAYAALMSQRIPDDIAQGRGIKLVDVRKVYYAGRV</sequence>
<dbReference type="PANTHER" id="PTHR48277">
    <property type="entry name" value="MITOCHONDRIAL RIBOSOMAL PROTEIN S5"/>
    <property type="match status" value="1"/>
</dbReference>
<evidence type="ECO:0000256" key="4">
    <source>
        <dbReference type="PROSITE-ProRule" id="PRU00047"/>
    </source>
</evidence>
<feature type="domain" description="S5 DRBM" evidence="9">
    <location>
        <begin position="277"/>
        <end position="340"/>
    </location>
</feature>
<keyword evidence="2 5" id="KW-0689">Ribosomal protein</keyword>